<dbReference type="EMBL" id="AZHD01000002">
    <property type="protein sequence ID" value="OAA66876.1"/>
    <property type="molecule type" value="Genomic_DNA"/>
</dbReference>
<gene>
    <name evidence="1" type="ORF">SPI_01452</name>
</gene>
<dbReference type="AlphaFoldDB" id="A0A167YZ83"/>
<proteinExistence type="predicted"/>
<organism evidence="1 2">
    <name type="scientific">Niveomyces insectorum RCEF 264</name>
    <dbReference type="NCBI Taxonomy" id="1081102"/>
    <lineage>
        <taxon>Eukaryota</taxon>
        <taxon>Fungi</taxon>
        <taxon>Dikarya</taxon>
        <taxon>Ascomycota</taxon>
        <taxon>Pezizomycotina</taxon>
        <taxon>Sordariomycetes</taxon>
        <taxon>Hypocreomycetidae</taxon>
        <taxon>Hypocreales</taxon>
        <taxon>Cordycipitaceae</taxon>
        <taxon>Niveomyces</taxon>
    </lineage>
</organism>
<comment type="caution">
    <text evidence="1">The sequence shown here is derived from an EMBL/GenBank/DDBJ whole genome shotgun (WGS) entry which is preliminary data.</text>
</comment>
<accession>A0A167YZ83</accession>
<reference evidence="1 2" key="1">
    <citation type="journal article" date="2016" name="Genome Biol. Evol.">
        <title>Divergent and convergent evolution of fungal pathogenicity.</title>
        <authorList>
            <person name="Shang Y."/>
            <person name="Xiao G."/>
            <person name="Zheng P."/>
            <person name="Cen K."/>
            <person name="Zhan S."/>
            <person name="Wang C."/>
        </authorList>
    </citation>
    <scope>NUCLEOTIDE SEQUENCE [LARGE SCALE GENOMIC DNA]</scope>
    <source>
        <strain evidence="1 2">RCEF 264</strain>
    </source>
</reference>
<evidence type="ECO:0000313" key="2">
    <source>
        <dbReference type="Proteomes" id="UP000076874"/>
    </source>
</evidence>
<dbReference type="Proteomes" id="UP000076874">
    <property type="component" value="Unassembled WGS sequence"/>
</dbReference>
<protein>
    <submittedName>
        <fullName evidence="1">Uncharacterized protein</fullName>
    </submittedName>
</protein>
<keyword evidence="2" id="KW-1185">Reference proteome</keyword>
<name>A0A167YZ83_9HYPO</name>
<evidence type="ECO:0000313" key="1">
    <source>
        <dbReference type="EMBL" id="OAA66876.1"/>
    </source>
</evidence>
<sequence length="104" mass="11885">MPAHEGELVAFAAFDGVGHRRTADRQLGVLDARQQPELPQLGHEFLLVLSRYTGTEPKQHYGSVGINRRKRQENALINRKNRPIWRMAMADERARQGNNDLKGR</sequence>